<feature type="region of interest" description="Disordered" evidence="1">
    <location>
        <begin position="133"/>
        <end position="153"/>
    </location>
</feature>
<dbReference type="RefSeq" id="WP_259091442.1">
    <property type="nucleotide sequence ID" value="NZ_JANTZY010000045.1"/>
</dbReference>
<comment type="caution">
    <text evidence="2">The sequence shown here is derived from an EMBL/GenBank/DDBJ whole genome shotgun (WGS) entry which is preliminary data.</text>
</comment>
<dbReference type="AlphaFoldDB" id="A0A9X2UP31"/>
<protein>
    <submittedName>
        <fullName evidence="2">Uncharacterized protein</fullName>
    </submittedName>
</protein>
<name>A0A9X2UP31_9BACT</name>
<dbReference type="Proteomes" id="UP001155040">
    <property type="component" value="Unassembled WGS sequence"/>
</dbReference>
<sequence>MISLRETAKRHEVSPGGLSKAVHAERQIEGMALHKYAVLEDGEISGFDFPTWYTFPNGESTEECGSDLTTVAELCDEFQNLSRGKVEYAIREGRSIDGNDVADWATFDGEGRLEGLDVPDSADFGPGYFDVVNKTGQRGSDDGDTKTGKTNSQAGGALALAGAVGLSAILNS</sequence>
<evidence type="ECO:0000313" key="2">
    <source>
        <dbReference type="EMBL" id="MCS4038279.1"/>
    </source>
</evidence>
<evidence type="ECO:0000313" key="3">
    <source>
        <dbReference type="Proteomes" id="UP001155040"/>
    </source>
</evidence>
<reference evidence="2" key="1">
    <citation type="submission" date="2022-08" db="EMBL/GenBank/DDBJ databases">
        <title>Genomic Encyclopedia of Type Strains, Phase V (KMG-V): Genome sequencing to study the core and pangenomes of soil and plant-associated prokaryotes.</title>
        <authorList>
            <person name="Whitman W."/>
        </authorList>
    </citation>
    <scope>NUCLEOTIDE SEQUENCE</scope>
    <source>
        <strain evidence="2">SP3012</strain>
    </source>
</reference>
<dbReference type="EMBL" id="JANUBF010000052">
    <property type="protein sequence ID" value="MCS4038279.1"/>
    <property type="molecule type" value="Genomic_DNA"/>
</dbReference>
<proteinExistence type="predicted"/>
<accession>A0A9X2UP31</accession>
<organism evidence="2 3">
    <name type="scientific">Salinibacter ruber</name>
    <dbReference type="NCBI Taxonomy" id="146919"/>
    <lineage>
        <taxon>Bacteria</taxon>
        <taxon>Pseudomonadati</taxon>
        <taxon>Rhodothermota</taxon>
        <taxon>Rhodothermia</taxon>
        <taxon>Rhodothermales</taxon>
        <taxon>Salinibacteraceae</taxon>
        <taxon>Salinibacter</taxon>
    </lineage>
</organism>
<evidence type="ECO:0000256" key="1">
    <source>
        <dbReference type="SAM" id="MobiDB-lite"/>
    </source>
</evidence>
<gene>
    <name evidence="2" type="ORF">GGQ01_003371</name>
</gene>